<protein>
    <submittedName>
        <fullName evidence="1">Uncharacterized protein</fullName>
    </submittedName>
</protein>
<proteinExistence type="predicted"/>
<dbReference type="EMBL" id="CP109441">
    <property type="protein sequence ID" value="WUV46468.1"/>
    <property type="molecule type" value="Genomic_DNA"/>
</dbReference>
<gene>
    <name evidence="1" type="ORF">OG563_46785</name>
</gene>
<dbReference type="RefSeq" id="WP_329410208.1">
    <property type="nucleotide sequence ID" value="NZ_CP109441.1"/>
</dbReference>
<keyword evidence="2" id="KW-1185">Reference proteome</keyword>
<reference evidence="1" key="1">
    <citation type="submission" date="2022-10" db="EMBL/GenBank/DDBJ databases">
        <title>The complete genomes of actinobacterial strains from the NBC collection.</title>
        <authorList>
            <person name="Joergensen T.S."/>
            <person name="Alvarez Arevalo M."/>
            <person name="Sterndorff E.B."/>
            <person name="Faurdal D."/>
            <person name="Vuksanovic O."/>
            <person name="Mourched A.-S."/>
            <person name="Charusanti P."/>
            <person name="Shaw S."/>
            <person name="Blin K."/>
            <person name="Weber T."/>
        </authorList>
    </citation>
    <scope>NUCLEOTIDE SEQUENCE</scope>
    <source>
        <strain evidence="1">NBC_01482</strain>
    </source>
</reference>
<evidence type="ECO:0000313" key="1">
    <source>
        <dbReference type="EMBL" id="WUV46468.1"/>
    </source>
</evidence>
<name>A0ABZ1YTN2_9NOCA</name>
<organism evidence="1 2">
    <name type="scientific">Nocardia vinacea</name>
    <dbReference type="NCBI Taxonomy" id="96468"/>
    <lineage>
        <taxon>Bacteria</taxon>
        <taxon>Bacillati</taxon>
        <taxon>Actinomycetota</taxon>
        <taxon>Actinomycetes</taxon>
        <taxon>Mycobacteriales</taxon>
        <taxon>Nocardiaceae</taxon>
        <taxon>Nocardia</taxon>
    </lineage>
</organism>
<accession>A0ABZ1YTN2</accession>
<evidence type="ECO:0000313" key="2">
    <source>
        <dbReference type="Proteomes" id="UP001432062"/>
    </source>
</evidence>
<sequence>MIRPPVPPPPLPASKFAYGHRPPPVRAAEVPGMCSVRVQDLFDDIPDPIHRFGDDISPVRESARTALANVDMSMIRPGDLVNILCSEHGFAMMGGQAYAELIKTVREEVVRRTGATNVRLAMSSAASKFESDEILPRLGLDEAFEGKIATFGPYDPGIAIDTEIGRLYGVRKGYTADWLIHVCYDDPREVHFHRVNGRLLKSFTMSYARMETRSIFHNNFPTRSANIVPRAVYESRYVRDRWAFAAVLSTSPTGTMGVDADNDLIALDRRTGAQILRRYGKMLQLFNTIDACFVVADDTRWLPYQHAGGLTACALYESGHDHLDLDLPSHPPAQVDKQVFKKPVMAIVVNYAWKLFSTAPLTIAADERVGKDLRRIHSGSEIVVASELAEAVDIAAERTGTDKGIVFDGSYGSINMTRAMAEHLLAHAPEVGRRVDQELLPRWFRQRNLPLSALESSV</sequence>
<dbReference type="Proteomes" id="UP001432062">
    <property type="component" value="Chromosome"/>
</dbReference>